<sequence length="279" mass="31781">MVIDQFQQHFFLENMLSSPLELDDPNLSEIESIFDSSPDSPESGIHEQFDDFNLKSTTIGVTEHLPTRRLSHLKPINLKVFHHQPIPHISTSRLHQVSKLHQPSQLHQTTNYRSEELKEHVLNPKLTVKTDKSPRNIISSTSNPTAFSTMSAQQRIPPATAQATRKHALMQSREMTLAQIKQKNVLKVKIFFQDEVLAVKLRKDLLSGIKELADVTKYKLLQRHNFAVRDLKLSLKFADSQLQPVMLCGGSNPFASMYEDICMDYIQSKSKILISASLK</sequence>
<gene>
    <name evidence="1" type="ORF">SAMEA4029010_CIC11G00000005088</name>
</gene>
<reference evidence="1 2" key="1">
    <citation type="submission" date="2016-10" db="EMBL/GenBank/DDBJ databases">
        <authorList>
            <person name="de Groot N.N."/>
        </authorList>
    </citation>
    <scope>NUCLEOTIDE SEQUENCE [LARGE SCALE GENOMIC DNA]</scope>
    <source>
        <strain evidence="1 2">CBS 141442</strain>
    </source>
</reference>
<dbReference type="EMBL" id="LT635756">
    <property type="protein sequence ID" value="SGZ46480.1"/>
    <property type="molecule type" value="Genomic_DNA"/>
</dbReference>
<dbReference type="OrthoDB" id="4025857at2759"/>
<keyword evidence="2" id="KW-1185">Reference proteome</keyword>
<dbReference type="Proteomes" id="UP000182334">
    <property type="component" value="Chromosome I"/>
</dbReference>
<protein>
    <submittedName>
        <fullName evidence="1">CIC11C00000005088</fullName>
    </submittedName>
</protein>
<proteinExistence type="predicted"/>
<evidence type="ECO:0000313" key="1">
    <source>
        <dbReference type="EMBL" id="SGZ46480.1"/>
    </source>
</evidence>
<accession>A0A1L0BAD6</accession>
<evidence type="ECO:0000313" key="2">
    <source>
        <dbReference type="Proteomes" id="UP000182334"/>
    </source>
</evidence>
<name>A0A1L0BAD6_9ASCO</name>
<dbReference type="AlphaFoldDB" id="A0A1L0BAD6"/>
<organism evidence="1 2">
    <name type="scientific">Sungouiella intermedia</name>
    <dbReference type="NCBI Taxonomy" id="45354"/>
    <lineage>
        <taxon>Eukaryota</taxon>
        <taxon>Fungi</taxon>
        <taxon>Dikarya</taxon>
        <taxon>Ascomycota</taxon>
        <taxon>Saccharomycotina</taxon>
        <taxon>Pichiomycetes</taxon>
        <taxon>Metschnikowiaceae</taxon>
        <taxon>Sungouiella</taxon>
    </lineage>
</organism>